<accession>A0A1H8C245</accession>
<gene>
    <name evidence="2" type="ORF">SAMN05216227_10042</name>
</gene>
<protein>
    <submittedName>
        <fullName evidence="2">Uncharacterized protein</fullName>
    </submittedName>
</protein>
<feature type="region of interest" description="Disordered" evidence="1">
    <location>
        <begin position="1"/>
        <end position="25"/>
    </location>
</feature>
<dbReference type="EMBL" id="FOCO01000004">
    <property type="protein sequence ID" value="SEM88328.1"/>
    <property type="molecule type" value="Genomic_DNA"/>
</dbReference>
<feature type="region of interest" description="Disordered" evidence="1">
    <location>
        <begin position="57"/>
        <end position="78"/>
    </location>
</feature>
<sequence>MGALSRIDMPQLRSNPQRKQSMSNIPASITCPHCGDEFPFRSNKKFCSPSCRKLSAQRDQRKKQPVNATNSPDEKRKQHEVFELAARMAETLYSMPPFQRLGYIEEVVQLARSGNCPRVRQILTMPALIRPNPDKKHLFPRGCRSYCTISQAADRYCLISPWNSGVAAVVRGKVSEPPTGEINEVMALAA</sequence>
<evidence type="ECO:0000313" key="3">
    <source>
        <dbReference type="Proteomes" id="UP000183002"/>
    </source>
</evidence>
<reference evidence="2 3" key="1">
    <citation type="submission" date="2016-10" db="EMBL/GenBank/DDBJ databases">
        <authorList>
            <person name="de Groot N.N."/>
        </authorList>
    </citation>
    <scope>NUCLEOTIDE SEQUENCE [LARGE SCALE GENOMIC DNA]</scope>
    <source>
        <strain evidence="2 3">CGMCC 1.10836</strain>
    </source>
</reference>
<dbReference type="AlphaFoldDB" id="A0A1H8C245"/>
<organism evidence="2 3">
    <name type="scientific">Pseudorhodobacter antarcticus</name>
    <dbReference type="NCBI Taxonomy" id="1077947"/>
    <lineage>
        <taxon>Bacteria</taxon>
        <taxon>Pseudomonadati</taxon>
        <taxon>Pseudomonadota</taxon>
        <taxon>Alphaproteobacteria</taxon>
        <taxon>Rhodobacterales</taxon>
        <taxon>Paracoccaceae</taxon>
        <taxon>Pseudorhodobacter</taxon>
    </lineage>
</organism>
<evidence type="ECO:0000256" key="1">
    <source>
        <dbReference type="SAM" id="MobiDB-lite"/>
    </source>
</evidence>
<feature type="compositionally biased region" description="Polar residues" evidence="1">
    <location>
        <begin position="12"/>
        <end position="25"/>
    </location>
</feature>
<dbReference type="Proteomes" id="UP000183002">
    <property type="component" value="Unassembled WGS sequence"/>
</dbReference>
<name>A0A1H8C245_9RHOB</name>
<evidence type="ECO:0000313" key="2">
    <source>
        <dbReference type="EMBL" id="SEM88328.1"/>
    </source>
</evidence>
<proteinExistence type="predicted"/>
<keyword evidence="3" id="KW-1185">Reference proteome</keyword>